<evidence type="ECO:0000259" key="2">
    <source>
        <dbReference type="Pfam" id="PF13635"/>
    </source>
</evidence>
<accession>M9SIJ2</accession>
<gene>
    <name evidence="3" type="ORF">MMALV_06060</name>
</gene>
<keyword evidence="4" id="KW-1185">Reference proteome</keyword>
<name>M9SIJ2_METAX</name>
<feature type="domain" description="AAA" evidence="1">
    <location>
        <begin position="35"/>
        <end position="150"/>
    </location>
</feature>
<protein>
    <recommendedName>
        <fullName evidence="5">ATP-binding protein</fullName>
    </recommendedName>
</protein>
<dbReference type="eggNOG" id="arCOG03167">
    <property type="taxonomic scope" value="Archaea"/>
</dbReference>
<dbReference type="Pfam" id="PF13635">
    <property type="entry name" value="DUF4143"/>
    <property type="match status" value="1"/>
</dbReference>
<reference evidence="3 4" key="1">
    <citation type="journal article" date="2012" name="J. Bacteriol.">
        <title>Genome sequence of 'Candidatus Methanomethylophilus alvus' Mx1201, a methanogenic archaeon from the human gut belonging to a seventh order of methanogens.</title>
        <authorList>
            <person name="Borrel G."/>
            <person name="Harris H.M."/>
            <person name="Tottey W."/>
            <person name="Mihajlovski A."/>
            <person name="Parisot N."/>
            <person name="Peyretaillade E."/>
            <person name="Peyret P."/>
            <person name="Gribaldo S."/>
            <person name="O'Toole P.W."/>
            <person name="Brugere J.F."/>
        </authorList>
    </citation>
    <scope>NUCLEOTIDE SEQUENCE [LARGE SCALE GENOMIC DNA]</scope>
    <source>
        <strain evidence="3 4">Mx1201</strain>
    </source>
</reference>
<evidence type="ECO:0000259" key="1">
    <source>
        <dbReference type="Pfam" id="PF13173"/>
    </source>
</evidence>
<evidence type="ECO:0000313" key="4">
    <source>
        <dbReference type="Proteomes" id="UP000012672"/>
    </source>
</evidence>
<evidence type="ECO:0000313" key="3">
    <source>
        <dbReference type="EMBL" id="AGI85347.1"/>
    </source>
</evidence>
<dbReference type="AlphaFoldDB" id="M9SIJ2"/>
<sequence>MFIPPNLSVNMDEGTFSYRPRIVDSALKRKLRGKGAVLIEGPRWCGKTTTAEQVSKSILSTDDPSTIDANRTLSEIDPERLLMGEQPRLLDEWQVAPKLWDAVRHHVDRHKGQGQFVLTGSSVPADMSETVHSETGRFGRIVMRPMTLFESGDSTGEVSLASLFESQQVSGCSELDLDRLVFLICRGGWPESVDMDDDIALDQAFDYIDAVIKIDMSRVDGIKRDPQKVRTLLRSYARNQGSQISQASISADTSSHDVTSVSEETVSEYLQALRKLYVVEDMKAWNPNLRSKTAIRTSDTRYFVDPSLAAASLRIGPRDLMNDLNTLGFFFEALAVRDLRVYAESLDGDIYHYKDNLDNECDIVIHLRDGRYALLEVKLGGERLIEEGVETLKDVLRRIDTDKMGEPAFMAVVTGTERYAYRRDDGILILPLGALRN</sequence>
<dbReference type="PANTHER" id="PTHR43566">
    <property type="entry name" value="CONSERVED PROTEIN"/>
    <property type="match status" value="1"/>
</dbReference>
<dbReference type="EMBL" id="CP004049">
    <property type="protein sequence ID" value="AGI85347.1"/>
    <property type="molecule type" value="Genomic_DNA"/>
</dbReference>
<evidence type="ECO:0008006" key="5">
    <source>
        <dbReference type="Google" id="ProtNLM"/>
    </source>
</evidence>
<dbReference type="KEGG" id="max:MMALV_06060"/>
<dbReference type="Proteomes" id="UP000012672">
    <property type="component" value="Chromosome"/>
</dbReference>
<dbReference type="InterPro" id="IPR027417">
    <property type="entry name" value="P-loop_NTPase"/>
</dbReference>
<organism evidence="3 4">
    <name type="scientific">Methanomethylophilus alvi (strain Mx1201)</name>
    <dbReference type="NCBI Taxonomy" id="1236689"/>
    <lineage>
        <taxon>Archaea</taxon>
        <taxon>Methanobacteriati</taxon>
        <taxon>Thermoplasmatota</taxon>
        <taxon>Thermoplasmata</taxon>
        <taxon>Methanomassiliicoccales</taxon>
        <taxon>Methanomethylophilaceae</taxon>
        <taxon>Methanomethylophilus</taxon>
    </lineage>
</organism>
<feature type="domain" description="DUF4143" evidence="2">
    <location>
        <begin position="215"/>
        <end position="379"/>
    </location>
</feature>
<dbReference type="SUPFAM" id="SSF52540">
    <property type="entry name" value="P-loop containing nucleoside triphosphate hydrolases"/>
    <property type="match status" value="1"/>
</dbReference>
<dbReference type="InParanoid" id="M9SIJ2"/>
<dbReference type="InterPro" id="IPR025420">
    <property type="entry name" value="DUF4143"/>
</dbReference>
<dbReference type="InterPro" id="IPR041682">
    <property type="entry name" value="AAA_14"/>
</dbReference>
<dbReference type="HOGENOM" id="CLU_041527_4_1_2"/>
<proteinExistence type="predicted"/>
<dbReference type="Pfam" id="PF13173">
    <property type="entry name" value="AAA_14"/>
    <property type="match status" value="1"/>
</dbReference>
<dbReference type="PANTHER" id="PTHR43566:SF2">
    <property type="entry name" value="DUF4143 DOMAIN-CONTAINING PROTEIN"/>
    <property type="match status" value="1"/>
</dbReference>